<name>A0A4Y2CTY9_ARAVE</name>
<proteinExistence type="predicted"/>
<protein>
    <submittedName>
        <fullName evidence="1">Uncharacterized protein</fullName>
    </submittedName>
</protein>
<gene>
    <name evidence="1" type="ORF">AVEN_33112_1</name>
</gene>
<accession>A0A4Y2CTY9</accession>
<evidence type="ECO:0000313" key="1">
    <source>
        <dbReference type="EMBL" id="GBM07833.1"/>
    </source>
</evidence>
<sequence>MSDSVDLYQELDHLRRFGVRALKHGEDTLLAQEVNVNTSVCLISVQWDSTRAVMMVIPYRALFQILTMVDRASPANSGIIVHKNMSRTHGSKKRVSIPCKNVALITYGSENTTKKDVEISAVADRNSVPNQFVHQWPHTEFQGSSKSVIIGNLSIS</sequence>
<organism evidence="1 2">
    <name type="scientific">Araneus ventricosus</name>
    <name type="common">Orbweaver spider</name>
    <name type="synonym">Epeira ventricosa</name>
    <dbReference type="NCBI Taxonomy" id="182803"/>
    <lineage>
        <taxon>Eukaryota</taxon>
        <taxon>Metazoa</taxon>
        <taxon>Ecdysozoa</taxon>
        <taxon>Arthropoda</taxon>
        <taxon>Chelicerata</taxon>
        <taxon>Arachnida</taxon>
        <taxon>Araneae</taxon>
        <taxon>Araneomorphae</taxon>
        <taxon>Entelegynae</taxon>
        <taxon>Araneoidea</taxon>
        <taxon>Araneidae</taxon>
        <taxon>Araneus</taxon>
    </lineage>
</organism>
<dbReference type="EMBL" id="BGPR01000247">
    <property type="protein sequence ID" value="GBM07833.1"/>
    <property type="molecule type" value="Genomic_DNA"/>
</dbReference>
<comment type="caution">
    <text evidence="1">The sequence shown here is derived from an EMBL/GenBank/DDBJ whole genome shotgun (WGS) entry which is preliminary data.</text>
</comment>
<reference evidence="1 2" key="1">
    <citation type="journal article" date="2019" name="Sci. Rep.">
        <title>Orb-weaving spider Araneus ventricosus genome elucidates the spidroin gene catalogue.</title>
        <authorList>
            <person name="Kono N."/>
            <person name="Nakamura H."/>
            <person name="Ohtoshi R."/>
            <person name="Moran D.A.P."/>
            <person name="Shinohara A."/>
            <person name="Yoshida Y."/>
            <person name="Fujiwara M."/>
            <person name="Mori M."/>
            <person name="Tomita M."/>
            <person name="Arakawa K."/>
        </authorList>
    </citation>
    <scope>NUCLEOTIDE SEQUENCE [LARGE SCALE GENOMIC DNA]</scope>
</reference>
<evidence type="ECO:0000313" key="2">
    <source>
        <dbReference type="Proteomes" id="UP000499080"/>
    </source>
</evidence>
<dbReference type="Proteomes" id="UP000499080">
    <property type="component" value="Unassembled WGS sequence"/>
</dbReference>
<keyword evidence="2" id="KW-1185">Reference proteome</keyword>
<dbReference type="AlphaFoldDB" id="A0A4Y2CTY9"/>